<feature type="domain" description="DUF1835" evidence="1">
    <location>
        <begin position="68"/>
        <end position="185"/>
    </location>
</feature>
<evidence type="ECO:0000313" key="4">
    <source>
        <dbReference type="Proteomes" id="UP000823485"/>
    </source>
</evidence>
<dbReference type="Pfam" id="PF08874">
    <property type="entry name" value="DUF1835"/>
    <property type="match status" value="1"/>
</dbReference>
<dbReference type="InterPro" id="IPR022123">
    <property type="entry name" value="DUF3658"/>
</dbReference>
<reference evidence="3 4" key="1">
    <citation type="submission" date="2021-01" db="EMBL/GenBank/DDBJ databases">
        <title>Genomic Encyclopedia of Type Strains, Phase IV (KMG-IV): sequencing the most valuable type-strain genomes for metagenomic binning, comparative biology and taxonomic classification.</title>
        <authorList>
            <person name="Goeker M."/>
        </authorList>
    </citation>
    <scope>NUCLEOTIDE SEQUENCE [LARGE SCALE GENOMIC DNA]</scope>
    <source>
        <strain evidence="3 4">DSM 105453</strain>
    </source>
</reference>
<accession>A0ABS2RA65</accession>
<evidence type="ECO:0000259" key="1">
    <source>
        <dbReference type="Pfam" id="PF08874"/>
    </source>
</evidence>
<protein>
    <recommendedName>
        <fullName evidence="5">DUF1835 domain-containing protein</fullName>
    </recommendedName>
</protein>
<dbReference type="EMBL" id="JAFBFH010000024">
    <property type="protein sequence ID" value="MBM7716235.1"/>
    <property type="molecule type" value="Genomic_DNA"/>
</dbReference>
<name>A0ABS2RA65_9BACI</name>
<organism evidence="3 4">
    <name type="scientific">Siminovitchia thermophila</name>
    <dbReference type="NCBI Taxonomy" id="1245522"/>
    <lineage>
        <taxon>Bacteria</taxon>
        <taxon>Bacillati</taxon>
        <taxon>Bacillota</taxon>
        <taxon>Bacilli</taxon>
        <taxon>Bacillales</taxon>
        <taxon>Bacillaceae</taxon>
        <taxon>Siminovitchia</taxon>
    </lineage>
</organism>
<evidence type="ECO:0000313" key="3">
    <source>
        <dbReference type="EMBL" id="MBM7716235.1"/>
    </source>
</evidence>
<proteinExistence type="predicted"/>
<dbReference type="InterPro" id="IPR014973">
    <property type="entry name" value="DUF1835"/>
</dbReference>
<keyword evidence="4" id="KW-1185">Reference proteome</keyword>
<dbReference type="RefSeq" id="WP_077110437.1">
    <property type="nucleotide sequence ID" value="NZ_JAFBFH010000024.1"/>
</dbReference>
<evidence type="ECO:0008006" key="5">
    <source>
        <dbReference type="Google" id="ProtNLM"/>
    </source>
</evidence>
<dbReference type="Proteomes" id="UP000823485">
    <property type="component" value="Unassembled WGS sequence"/>
</dbReference>
<evidence type="ECO:0000259" key="2">
    <source>
        <dbReference type="Pfam" id="PF12395"/>
    </source>
</evidence>
<feature type="domain" description="DUF3658" evidence="2">
    <location>
        <begin position="223"/>
        <end position="332"/>
    </location>
</feature>
<dbReference type="Pfam" id="PF12395">
    <property type="entry name" value="DUF3658"/>
    <property type="match status" value="1"/>
</dbReference>
<gene>
    <name evidence="3" type="ORF">JOC94_003255</name>
</gene>
<comment type="caution">
    <text evidence="3">The sequence shown here is derived from an EMBL/GenBank/DDBJ whole genome shotgun (WGS) entry which is preliminary data.</text>
</comment>
<sequence>MKDLSRIIDQLPGSEAKNILVNIMYRLDLMKESPEIQDEMIKELYSLYDEIVDGCQNDSYLEREYEAVHIACGEAAAGSLRVGLDHKNKVIGFPDFFAVGPIWQLHRDVGRQHRYEWLKNHIHIEMDYMEEEYKQKFLKALEEIKVIPDRLPIVLWTAENADEQTGMRYILYLLKEKANPVFLIHSTLAYKELYDTEEYQSFRLHTGEIEPEKLKAIDHKMRSNALNAEKRKRYEGEWMALADTKEVLRIWEKGQIKSVSEHYFDAFIIECAQKLQADHDHYDSILSTRVIGEVLGNLDQSIGDAFLEYRLRTLIYKGVFEIKEVPKSMRFYSVKLR</sequence>